<comment type="caution">
    <text evidence="2">The sequence shown here is derived from an EMBL/GenBank/DDBJ whole genome shotgun (WGS) entry which is preliminary data.</text>
</comment>
<proteinExistence type="predicted"/>
<keyword evidence="1" id="KW-0812">Transmembrane</keyword>
<accession>A0A8K0CCH4</accession>
<protein>
    <submittedName>
        <fullName evidence="2">Uncharacterized protein</fullName>
    </submittedName>
</protein>
<feature type="transmembrane region" description="Helical" evidence="1">
    <location>
        <begin position="99"/>
        <end position="120"/>
    </location>
</feature>
<dbReference type="AlphaFoldDB" id="A0A8K0CCH4"/>
<dbReference type="Proteomes" id="UP000801492">
    <property type="component" value="Unassembled WGS sequence"/>
</dbReference>
<keyword evidence="1" id="KW-0472">Membrane</keyword>
<name>A0A8K0CCH4_IGNLU</name>
<reference evidence="2" key="1">
    <citation type="submission" date="2019-08" db="EMBL/GenBank/DDBJ databases">
        <title>The genome of the North American firefly Photinus pyralis.</title>
        <authorList>
            <consortium name="Photinus pyralis genome working group"/>
            <person name="Fallon T.R."/>
            <person name="Sander Lower S.E."/>
            <person name="Weng J.-K."/>
        </authorList>
    </citation>
    <scope>NUCLEOTIDE SEQUENCE</scope>
    <source>
        <strain evidence="2">TRF0915ILg1</strain>
        <tissue evidence="2">Whole body</tissue>
    </source>
</reference>
<gene>
    <name evidence="2" type="ORF">ILUMI_24184</name>
</gene>
<evidence type="ECO:0000256" key="1">
    <source>
        <dbReference type="SAM" id="Phobius"/>
    </source>
</evidence>
<sequence>MVQGDCEAYYPNYTNVRQCNEGQVCGFLKLDFSQATYDIADWTLRSSVFIKEWRTCMSEKGCERYFDQDMVRKFLADKRVSKILCDKCEGDLCNKPGRLAAPGFIPNLLVLIIAALLYFIF</sequence>
<evidence type="ECO:0000313" key="3">
    <source>
        <dbReference type="Proteomes" id="UP000801492"/>
    </source>
</evidence>
<evidence type="ECO:0000313" key="2">
    <source>
        <dbReference type="EMBL" id="KAF2882003.1"/>
    </source>
</evidence>
<organism evidence="2 3">
    <name type="scientific">Ignelater luminosus</name>
    <name type="common">Cucubano</name>
    <name type="synonym">Pyrophorus luminosus</name>
    <dbReference type="NCBI Taxonomy" id="2038154"/>
    <lineage>
        <taxon>Eukaryota</taxon>
        <taxon>Metazoa</taxon>
        <taxon>Ecdysozoa</taxon>
        <taxon>Arthropoda</taxon>
        <taxon>Hexapoda</taxon>
        <taxon>Insecta</taxon>
        <taxon>Pterygota</taxon>
        <taxon>Neoptera</taxon>
        <taxon>Endopterygota</taxon>
        <taxon>Coleoptera</taxon>
        <taxon>Polyphaga</taxon>
        <taxon>Elateriformia</taxon>
        <taxon>Elateroidea</taxon>
        <taxon>Elateridae</taxon>
        <taxon>Agrypninae</taxon>
        <taxon>Pyrophorini</taxon>
        <taxon>Ignelater</taxon>
    </lineage>
</organism>
<keyword evidence="3" id="KW-1185">Reference proteome</keyword>
<keyword evidence="1" id="KW-1133">Transmembrane helix</keyword>
<dbReference type="EMBL" id="VTPC01090663">
    <property type="protein sequence ID" value="KAF2882003.1"/>
    <property type="molecule type" value="Genomic_DNA"/>
</dbReference>